<dbReference type="RefSeq" id="WP_179694223.1">
    <property type="nucleotide sequence ID" value="NZ_JACCAT010000001.1"/>
</dbReference>
<keyword evidence="1" id="KW-0472">Membrane</keyword>
<gene>
    <name evidence="2" type="ORF">GGI52_003818</name>
</gene>
<dbReference type="EMBL" id="JACCAT010000001">
    <property type="protein sequence ID" value="NYH10775.1"/>
    <property type="molecule type" value="Genomic_DNA"/>
</dbReference>
<dbReference type="Proteomes" id="UP000553035">
    <property type="component" value="Unassembled WGS sequence"/>
</dbReference>
<dbReference type="AlphaFoldDB" id="A0A7Z0AVV5"/>
<protein>
    <recommendedName>
        <fullName evidence="4">Thiamine pyrophosphate-binding protein</fullName>
    </recommendedName>
</protein>
<dbReference type="PIRSF" id="PIRSF029505">
    <property type="entry name" value="UCP029505"/>
    <property type="match status" value="1"/>
</dbReference>
<evidence type="ECO:0000256" key="1">
    <source>
        <dbReference type="SAM" id="Phobius"/>
    </source>
</evidence>
<sequence>MSKSTTVAQPSRLSVIWHKWRFHINVLLLLIPLGFMPKYFADASLFRGDSGLGEREIGEIQVGPWSLRLAELRNEAPILSGPAGYMKDFSAALCDACVDHVKATYLRIGKPRSLRAAGVIFFGTPYRMGTQLPVPEKTAADAELWITMEGWDGSMHQASIPLSQASPATLAWLNKQGAKP</sequence>
<reference evidence="2 3" key="1">
    <citation type="submission" date="2020-07" db="EMBL/GenBank/DDBJ databases">
        <title>Exploring microbial biodiversity for novel pathways involved in the catabolism of aromatic compounds derived from lignin.</title>
        <authorList>
            <person name="Elkins J."/>
        </authorList>
    </citation>
    <scope>NUCLEOTIDE SEQUENCE [LARGE SCALE GENOMIC DNA]</scope>
    <source>
        <strain evidence="2 3">VanB</strain>
    </source>
</reference>
<comment type="caution">
    <text evidence="2">The sequence shown here is derived from an EMBL/GenBank/DDBJ whole genome shotgun (WGS) entry which is preliminary data.</text>
</comment>
<evidence type="ECO:0000313" key="3">
    <source>
        <dbReference type="Proteomes" id="UP000553035"/>
    </source>
</evidence>
<evidence type="ECO:0000313" key="2">
    <source>
        <dbReference type="EMBL" id="NYH10775.1"/>
    </source>
</evidence>
<dbReference type="InterPro" id="IPR016922">
    <property type="entry name" value="UCP029505"/>
</dbReference>
<evidence type="ECO:0008006" key="4">
    <source>
        <dbReference type="Google" id="ProtNLM"/>
    </source>
</evidence>
<name>A0A7Z0AVV5_9PSED</name>
<keyword evidence="1" id="KW-1133">Transmembrane helix</keyword>
<accession>A0A7Z0AVV5</accession>
<organism evidence="2 3">
    <name type="scientific">Pseudomonas moraviensis</name>
    <dbReference type="NCBI Taxonomy" id="321662"/>
    <lineage>
        <taxon>Bacteria</taxon>
        <taxon>Pseudomonadati</taxon>
        <taxon>Pseudomonadota</taxon>
        <taxon>Gammaproteobacteria</taxon>
        <taxon>Pseudomonadales</taxon>
        <taxon>Pseudomonadaceae</taxon>
        <taxon>Pseudomonas</taxon>
    </lineage>
</organism>
<proteinExistence type="predicted"/>
<feature type="transmembrane region" description="Helical" evidence="1">
    <location>
        <begin position="20"/>
        <end position="40"/>
    </location>
</feature>
<keyword evidence="1" id="KW-0812">Transmembrane</keyword>